<organism evidence="1 2">
    <name type="scientific">Racocetra persica</name>
    <dbReference type="NCBI Taxonomy" id="160502"/>
    <lineage>
        <taxon>Eukaryota</taxon>
        <taxon>Fungi</taxon>
        <taxon>Fungi incertae sedis</taxon>
        <taxon>Mucoromycota</taxon>
        <taxon>Glomeromycotina</taxon>
        <taxon>Glomeromycetes</taxon>
        <taxon>Diversisporales</taxon>
        <taxon>Gigasporaceae</taxon>
        <taxon>Racocetra</taxon>
    </lineage>
</organism>
<evidence type="ECO:0000313" key="1">
    <source>
        <dbReference type="EMBL" id="CAG8536386.1"/>
    </source>
</evidence>
<dbReference type="Proteomes" id="UP000789920">
    <property type="component" value="Unassembled WGS sequence"/>
</dbReference>
<evidence type="ECO:0000313" key="2">
    <source>
        <dbReference type="Proteomes" id="UP000789920"/>
    </source>
</evidence>
<comment type="caution">
    <text evidence="1">The sequence shown here is derived from an EMBL/GenBank/DDBJ whole genome shotgun (WGS) entry which is preliminary data.</text>
</comment>
<reference evidence="1" key="1">
    <citation type="submission" date="2021-06" db="EMBL/GenBank/DDBJ databases">
        <authorList>
            <person name="Kallberg Y."/>
            <person name="Tangrot J."/>
            <person name="Rosling A."/>
        </authorList>
    </citation>
    <scope>NUCLEOTIDE SEQUENCE</scope>
    <source>
        <strain evidence="1">MA461A</strain>
    </source>
</reference>
<accession>A0ACA9LKE2</accession>
<dbReference type="EMBL" id="CAJVQC010004120">
    <property type="protein sequence ID" value="CAG8536386.1"/>
    <property type="molecule type" value="Genomic_DNA"/>
</dbReference>
<sequence>MIDGLIKWLTKPEIKSNKKIRLRSIPKTEKEWFDLMESKDNEPNDPESQVYHFLDLDIEVSWLVSFSENEKHHEPIHESKKTNGKYVRDGHIFRTWKKHTEIIEACKQLVNDTIDWQFQEEIINEKKKSILSESLKVVDLVEQASIVLLQYLLETGIPEDLTIGEAIISLTWQTKVWLPKNQNISCTIIDESKLNFLIKDCTDARTFARRERYLLRFILTYFEGHQPQYTYLWASILAYAHINLLEMLWRFNPNEVVRIATDFIYIRKEALYKIKNIPAFFNQVEVKSDPNLYSYYPSCAICSDPEKFLISKSEYTKWIKEFLKTKRSLAKY</sequence>
<protein>
    <submittedName>
        <fullName evidence="1">33916_t:CDS:1</fullName>
    </submittedName>
</protein>
<proteinExistence type="predicted"/>
<gene>
    <name evidence="1" type="ORF">RPERSI_LOCUS3361</name>
</gene>
<keyword evidence="2" id="KW-1185">Reference proteome</keyword>
<name>A0ACA9LKE2_9GLOM</name>